<gene>
    <name evidence="1" type="ORF">Y88_3174</name>
</gene>
<evidence type="ECO:0000313" key="1">
    <source>
        <dbReference type="EMBL" id="EGD57847.1"/>
    </source>
</evidence>
<keyword evidence="2" id="KW-1185">Reference proteome</keyword>
<reference evidence="1 2" key="1">
    <citation type="journal article" date="2012" name="J. Bacteriol.">
        <title>Draft Genome Sequence of Novosphingobium nitrogenifigens Y88T.</title>
        <authorList>
            <person name="Strabala T.J."/>
            <person name="Macdonald L."/>
            <person name="Liu V."/>
            <person name="Smit A.M."/>
        </authorList>
    </citation>
    <scope>NUCLEOTIDE SEQUENCE [LARGE SCALE GENOMIC DNA]</scope>
    <source>
        <strain evidence="1 2">DSM 19370</strain>
    </source>
</reference>
<dbReference type="EMBL" id="AEWJ01000052">
    <property type="protein sequence ID" value="EGD57847.1"/>
    <property type="molecule type" value="Genomic_DNA"/>
</dbReference>
<name>F1ZC16_9SPHN</name>
<protein>
    <submittedName>
        <fullName evidence="1">Putative esterase</fullName>
    </submittedName>
</protein>
<dbReference type="Proteomes" id="UP000004728">
    <property type="component" value="Unassembled WGS sequence"/>
</dbReference>
<proteinExistence type="predicted"/>
<dbReference type="AlphaFoldDB" id="F1ZC16"/>
<dbReference type="HOGENOM" id="CLU_2684219_0_0_5"/>
<evidence type="ECO:0000313" key="2">
    <source>
        <dbReference type="Proteomes" id="UP000004728"/>
    </source>
</evidence>
<organism evidence="1 2">
    <name type="scientific">Novosphingobium nitrogenifigens DSM 19370</name>
    <dbReference type="NCBI Taxonomy" id="983920"/>
    <lineage>
        <taxon>Bacteria</taxon>
        <taxon>Pseudomonadati</taxon>
        <taxon>Pseudomonadota</taxon>
        <taxon>Alphaproteobacteria</taxon>
        <taxon>Sphingomonadales</taxon>
        <taxon>Sphingomonadaceae</taxon>
        <taxon>Novosphingobium</taxon>
    </lineage>
</organism>
<dbReference type="InParanoid" id="F1ZC16"/>
<comment type="caution">
    <text evidence="1">The sequence shown here is derived from an EMBL/GenBank/DDBJ whole genome shotgun (WGS) entry which is preliminary data.</text>
</comment>
<dbReference type="OrthoDB" id="9775130at2"/>
<sequence length="74" mass="8834">MEVGDRDFLNINALRDGKHDWVEANERMANVLSQKGYHYQFVFARNAVHVDRAVREQTLPEALEWVWRGYRPNF</sequence>
<dbReference type="eggNOG" id="COG2382">
    <property type="taxonomic scope" value="Bacteria"/>
</dbReference>
<accession>F1ZC16</accession>
<dbReference type="STRING" id="983920.Y88_3174"/>